<keyword evidence="5" id="KW-1185">Reference proteome</keyword>
<keyword evidence="2" id="KW-1133">Transmembrane helix</keyword>
<evidence type="ECO:0000313" key="4">
    <source>
        <dbReference type="EMBL" id="CAF4352196.1"/>
    </source>
</evidence>
<keyword evidence="2" id="KW-0812">Transmembrane</keyword>
<proteinExistence type="predicted"/>
<feature type="transmembrane region" description="Helical" evidence="2">
    <location>
        <begin position="162"/>
        <end position="184"/>
    </location>
</feature>
<comment type="caution">
    <text evidence="3">The sequence shown here is derived from an EMBL/GenBank/DDBJ whole genome shotgun (WGS) entry which is preliminary data.</text>
</comment>
<dbReference type="EMBL" id="CAJNOQ010021595">
    <property type="protein sequence ID" value="CAF1488766.1"/>
    <property type="molecule type" value="Genomic_DNA"/>
</dbReference>
<reference evidence="3" key="1">
    <citation type="submission" date="2021-02" db="EMBL/GenBank/DDBJ databases">
        <authorList>
            <person name="Nowell W R."/>
        </authorList>
    </citation>
    <scope>NUCLEOTIDE SEQUENCE</scope>
</reference>
<accession>A0A815S7N1</accession>
<evidence type="ECO:0000256" key="2">
    <source>
        <dbReference type="SAM" id="Phobius"/>
    </source>
</evidence>
<feature type="transmembrane region" description="Helical" evidence="2">
    <location>
        <begin position="64"/>
        <end position="87"/>
    </location>
</feature>
<sequence>VRGRDRTRATTQAPPPRQNINQNSVNFSIHDLSLHDDRPARTTITGVMPDATDRYNDFLDLDMLTIRLLLFYISCATTAVWILLYGFREQIDNKHKELIEASITIKMKIIKNSDTSIKDELQNVKKCIEQLSFSSKDAIDYEYSQTIGLDEKSKQYLNYSDIVQYLVTRVWFICIFGLATLFIIDCLQT</sequence>
<dbReference type="Proteomes" id="UP000663829">
    <property type="component" value="Unassembled WGS sequence"/>
</dbReference>
<protein>
    <submittedName>
        <fullName evidence="3">Uncharacterized protein</fullName>
    </submittedName>
</protein>
<dbReference type="AlphaFoldDB" id="A0A815S7N1"/>
<dbReference type="EMBL" id="CAJOBC010087080">
    <property type="protein sequence ID" value="CAF4352196.1"/>
    <property type="molecule type" value="Genomic_DNA"/>
</dbReference>
<keyword evidence="2" id="KW-0472">Membrane</keyword>
<name>A0A815S7N1_9BILA</name>
<feature type="region of interest" description="Disordered" evidence="1">
    <location>
        <begin position="1"/>
        <end position="23"/>
    </location>
</feature>
<evidence type="ECO:0000256" key="1">
    <source>
        <dbReference type="SAM" id="MobiDB-lite"/>
    </source>
</evidence>
<feature type="non-terminal residue" evidence="3">
    <location>
        <position position="189"/>
    </location>
</feature>
<evidence type="ECO:0000313" key="5">
    <source>
        <dbReference type="Proteomes" id="UP000663829"/>
    </source>
</evidence>
<dbReference type="Proteomes" id="UP000681722">
    <property type="component" value="Unassembled WGS sequence"/>
</dbReference>
<organism evidence="3 5">
    <name type="scientific">Didymodactylos carnosus</name>
    <dbReference type="NCBI Taxonomy" id="1234261"/>
    <lineage>
        <taxon>Eukaryota</taxon>
        <taxon>Metazoa</taxon>
        <taxon>Spiralia</taxon>
        <taxon>Gnathifera</taxon>
        <taxon>Rotifera</taxon>
        <taxon>Eurotatoria</taxon>
        <taxon>Bdelloidea</taxon>
        <taxon>Philodinida</taxon>
        <taxon>Philodinidae</taxon>
        <taxon>Didymodactylos</taxon>
    </lineage>
</organism>
<gene>
    <name evidence="3" type="ORF">GPM918_LOCUS36153</name>
    <name evidence="4" type="ORF">SRO942_LOCUS36880</name>
</gene>
<evidence type="ECO:0000313" key="3">
    <source>
        <dbReference type="EMBL" id="CAF1488766.1"/>
    </source>
</evidence>